<keyword evidence="3" id="KW-1185">Reference proteome</keyword>
<evidence type="ECO:0000313" key="3">
    <source>
        <dbReference type="Proteomes" id="UP000587462"/>
    </source>
</evidence>
<dbReference type="AlphaFoldDB" id="A0A7Y7B5F4"/>
<dbReference type="PANTHER" id="PTHR33744:SF1">
    <property type="entry name" value="DNA-BINDING TRANSCRIPTIONAL ACTIVATOR ADER"/>
    <property type="match status" value="1"/>
</dbReference>
<feature type="domain" description="PucR C-terminal helix-turn-helix" evidence="1">
    <location>
        <begin position="414"/>
        <end position="468"/>
    </location>
</feature>
<gene>
    <name evidence="2" type="ORF">HG542_16780</name>
</gene>
<feature type="domain" description="PucR C-terminal helix-turn-helix" evidence="1">
    <location>
        <begin position="326"/>
        <end position="368"/>
    </location>
</feature>
<dbReference type="Proteomes" id="UP000587462">
    <property type="component" value="Unassembled WGS sequence"/>
</dbReference>
<organism evidence="2 3">
    <name type="scientific">Streptomyces morookaense</name>
    <name type="common">Streptoverticillium morookaense</name>
    <dbReference type="NCBI Taxonomy" id="1970"/>
    <lineage>
        <taxon>Bacteria</taxon>
        <taxon>Bacillati</taxon>
        <taxon>Actinomycetota</taxon>
        <taxon>Actinomycetes</taxon>
        <taxon>Kitasatosporales</taxon>
        <taxon>Streptomycetaceae</taxon>
        <taxon>Streptomyces</taxon>
    </lineage>
</organism>
<dbReference type="InterPro" id="IPR025736">
    <property type="entry name" value="PucR_C-HTH_dom"/>
</dbReference>
<dbReference type="Gene3D" id="1.10.10.2840">
    <property type="entry name" value="PucR C-terminal helix-turn-helix domain"/>
    <property type="match status" value="2"/>
</dbReference>
<dbReference type="InterPro" id="IPR042070">
    <property type="entry name" value="PucR_C-HTH_sf"/>
</dbReference>
<comment type="caution">
    <text evidence="2">The sequence shown here is derived from an EMBL/GenBank/DDBJ whole genome shotgun (WGS) entry which is preliminary data.</text>
</comment>
<accession>A0A7Y7B5F4</accession>
<protein>
    <submittedName>
        <fullName evidence="2">Helix-turn-helix domain-containing protein</fullName>
    </submittedName>
</protein>
<dbReference type="EMBL" id="JABBXF010000035">
    <property type="protein sequence ID" value="NVK79312.1"/>
    <property type="molecule type" value="Genomic_DNA"/>
</dbReference>
<dbReference type="PANTHER" id="PTHR33744">
    <property type="entry name" value="CARBOHYDRATE DIACID REGULATOR"/>
    <property type="match status" value="1"/>
</dbReference>
<evidence type="ECO:0000259" key="1">
    <source>
        <dbReference type="Pfam" id="PF13556"/>
    </source>
</evidence>
<proteinExistence type="predicted"/>
<dbReference type="Pfam" id="PF13556">
    <property type="entry name" value="HTH_30"/>
    <property type="match status" value="2"/>
</dbReference>
<name>A0A7Y7B5F4_STRMO</name>
<dbReference type="RefSeq" id="WP_171082209.1">
    <property type="nucleotide sequence ID" value="NZ_BNBU01000009.1"/>
</dbReference>
<evidence type="ECO:0000313" key="2">
    <source>
        <dbReference type="EMBL" id="NVK79312.1"/>
    </source>
</evidence>
<reference evidence="2 3" key="1">
    <citation type="submission" date="2020-04" db="EMBL/GenBank/DDBJ databases">
        <title>Draft Genome Sequence of Streptomyces morookaense DSM 40503, an 8-azaguanine-producing strain.</title>
        <authorList>
            <person name="Qi J."/>
            <person name="Gao J.-M."/>
        </authorList>
    </citation>
    <scope>NUCLEOTIDE SEQUENCE [LARGE SCALE GENOMIC DNA]</scope>
    <source>
        <strain evidence="2 3">DSM 40503</strain>
    </source>
</reference>
<dbReference type="InterPro" id="IPR051448">
    <property type="entry name" value="CdaR-like_regulators"/>
</dbReference>
<sequence>MHRLAYTGGTEALLHWLSVRSGTWTAVVDAAGSVLTACRRHFTSTAAELAVLGAAELTSRGVRSVVLDGGGSIALVYALGAPSASDGPALVAIGDRHDAGLSTLLADAVVPLSLCWKADEAARERRRVELADARVREAVLHLLSAGQVPAAHQIASVLRPSLPDPVHVCVVEYPAGLRADEAARLCAGTLGRRAWIVPCPVYSRHVIVLTPPVPASTGGHTGPLPPVVMPPGPGCFVGVSEEMPLRETAAGYAQAVHALAVARGRADRYARFGTGQELALVAHADGAVWAETLLAPLRAYAPGRPQDPDSRELAVTAQSWLNFGSGAARYLRVHRNTVAMRLRRIEELLDLDLGALPGQAALSLALRLAPAHQEAAAHAPRTLDGVLARPSVRQWAGHFLRPVTSAAAPAGASETLRVWLEHDGQLRATAAALGISVPGARKRLVRLEAAFERSLLQKPSAQHDLWLAHRSMELDGGPPLTAPPHSRKVRR</sequence>